<dbReference type="GO" id="GO:0052619">
    <property type="term" value="F:coenzyme F420-1:gamma-L-glutamate ligase activity"/>
    <property type="evidence" value="ECO:0007669"/>
    <property type="project" value="UniProtKB-UniRule"/>
</dbReference>
<proteinExistence type="inferred from homology"/>
<keyword evidence="11" id="KW-1185">Reference proteome</keyword>
<comment type="similarity">
    <text evidence="8">Belongs to the CofE family.</text>
</comment>
<dbReference type="EC" id="6.3.2.34" evidence="8"/>
<dbReference type="GO" id="GO:0052645">
    <property type="term" value="P:F420-0 metabolic process"/>
    <property type="evidence" value="ECO:0007669"/>
    <property type="project" value="UniProtKB-UniRule"/>
</dbReference>
<dbReference type="PANTHER" id="PTHR47917">
    <property type="match status" value="1"/>
</dbReference>
<evidence type="ECO:0000256" key="7">
    <source>
        <dbReference type="ARBA" id="ARBA00023211"/>
    </source>
</evidence>
<evidence type="ECO:0000313" key="11">
    <source>
        <dbReference type="Proteomes" id="UP000249782"/>
    </source>
</evidence>
<dbReference type="UniPathway" id="UPA00071"/>
<gene>
    <name evidence="8" type="primary">cofE</name>
    <name evidence="10" type="ORF">DPC56_02955</name>
</gene>
<dbReference type="InterPro" id="IPR008225">
    <property type="entry name" value="F420-0_g-glutamyl_ligase"/>
</dbReference>
<dbReference type="GO" id="GO:0046872">
    <property type="term" value="F:metal ion binding"/>
    <property type="evidence" value="ECO:0007669"/>
    <property type="project" value="UniProtKB-KW"/>
</dbReference>
<sequence>MEIKILGLSTIPLIKEGDDLATLIIEASKRENIEIEDGDIIVIAETIVSKAEGNTINLKGIKPGSVAKRLAEQTGKDPRLVEAILRESKDIIKVGHDFIISETKHGFICANAGIDESNVEEGMATPLPEDPDATAESIRFSLINKLGKDISVIIADTQGRPFREGAVGVAVGVSGMNPIWDRRGETDLYGKSLKTTKIAVADEIASAASMLMGQADEGIPIVIIKGYHHDHLKGEGTSKDLLRPRELDVFR</sequence>
<dbReference type="NCBIfam" id="TIGR01916">
    <property type="entry name" value="F420_cofE"/>
    <property type="match status" value="1"/>
</dbReference>
<evidence type="ECO:0000256" key="6">
    <source>
        <dbReference type="ARBA" id="ARBA00023134"/>
    </source>
</evidence>
<comment type="caution">
    <text evidence="10">The sequence shown here is derived from an EMBL/GenBank/DDBJ whole genome shotgun (WGS) entry which is preliminary data.</text>
</comment>
<feature type="binding site" evidence="8">
    <location>
        <position position="118"/>
    </location>
    <ligand>
        <name>GTP</name>
        <dbReference type="ChEBI" id="CHEBI:37565"/>
    </ligand>
</feature>
<feature type="binding site" evidence="8">
    <location>
        <position position="214"/>
    </location>
    <ligand>
        <name>a divalent metal cation</name>
        <dbReference type="ChEBI" id="CHEBI:60240"/>
        <label>2</label>
    </ligand>
</feature>
<feature type="binding site" evidence="8">
    <location>
        <begin position="212"/>
        <end position="219"/>
    </location>
    <ligand>
        <name>GTP</name>
        <dbReference type="ChEBI" id="CHEBI:37565"/>
    </ligand>
</feature>
<dbReference type="GO" id="GO:0052618">
    <property type="term" value="F:coenzyme F420-0:L-glutamate ligase activity"/>
    <property type="evidence" value="ECO:0007669"/>
    <property type="project" value="UniProtKB-UniRule"/>
</dbReference>
<dbReference type="PANTHER" id="PTHR47917:SF1">
    <property type="entry name" value="COENZYME F420:L-GLUTAMATE LIGASE"/>
    <property type="match status" value="1"/>
</dbReference>
<feature type="binding site" evidence="8">
    <location>
        <position position="115"/>
    </location>
    <ligand>
        <name>a divalent metal cation</name>
        <dbReference type="ChEBI" id="CHEBI:60240"/>
        <label>1</label>
    </ligand>
</feature>
<evidence type="ECO:0000256" key="1">
    <source>
        <dbReference type="ARBA" id="ARBA00022598"/>
    </source>
</evidence>
<accession>A0A328PC23</accession>
<reference evidence="10 11" key="1">
    <citation type="submission" date="2018-06" db="EMBL/GenBank/DDBJ databases">
        <title>Draft genome sequence of hyperthermophilic methanogen Methanothermobacter tenebrarum sp. MCM-B 1447.</title>
        <authorList>
            <person name="Pore S.D."/>
            <person name="Dagar S."/>
            <person name="Dhakephalkar P.K."/>
        </authorList>
    </citation>
    <scope>NUCLEOTIDE SEQUENCE [LARGE SCALE GENOMIC DNA]</scope>
    <source>
        <strain evidence="10 11">MCM B 1447</strain>
    </source>
</reference>
<feature type="domain" description="Coenzyme F420:L-glutamate ligase-like" evidence="9">
    <location>
        <begin position="11"/>
        <end position="226"/>
    </location>
</feature>
<keyword evidence="6 8" id="KW-0342">GTP-binding</keyword>
<dbReference type="Gene3D" id="3.30.1330.100">
    <property type="entry name" value="CofE-like"/>
    <property type="match status" value="1"/>
</dbReference>
<feature type="binding site" evidence="8">
    <location>
        <begin position="45"/>
        <end position="46"/>
    </location>
    <ligand>
        <name>GTP</name>
        <dbReference type="ChEBI" id="CHEBI:37565"/>
    </ligand>
</feature>
<dbReference type="Gene3D" id="3.90.1660.10">
    <property type="entry name" value="CofE-like domain"/>
    <property type="match status" value="1"/>
</dbReference>
<feature type="binding site" evidence="8">
    <location>
        <position position="156"/>
    </location>
    <ligand>
        <name>a divalent metal cation</name>
        <dbReference type="ChEBI" id="CHEBI:60240"/>
        <label>1</label>
    </ligand>
</feature>
<evidence type="ECO:0000256" key="4">
    <source>
        <dbReference type="ARBA" id="ARBA00022842"/>
    </source>
</evidence>
<keyword evidence="4 8" id="KW-0460">Magnesium</keyword>
<comment type="function">
    <text evidence="8">Catalyzes the GTP-dependent successive addition of two or more gamma-linked L-glutamates to the L-lactyl phosphodiester of 7,8-didemethyl-8-hydroxy-5-deazariboflavin (F420-0) to form coenzyme F420-0-glutamyl-glutamate (F420-2) or polyglutamated F420 derivatives.</text>
</comment>
<comment type="cofactor">
    <cofactor evidence="8">
        <name>K(+)</name>
        <dbReference type="ChEBI" id="CHEBI:29103"/>
    </cofactor>
    <text evidence="8">Monovalent cation. The ion could be potassium.</text>
</comment>
<protein>
    <recommendedName>
        <fullName evidence="8">Coenzyme F420:L-glutamate ligase</fullName>
        <ecNumber evidence="8">6.3.2.31</ecNumber>
        <ecNumber evidence="8">6.3.2.34</ecNumber>
    </recommendedName>
    <alternativeName>
        <fullName evidence="8">Coenzyme F420-0:L-glutamate ligase</fullName>
    </alternativeName>
    <alternativeName>
        <fullName evidence="8">Coenzyme F420-1:gamma-L-glutamate ligase</fullName>
    </alternativeName>
</protein>
<feature type="binding site" evidence="8">
    <location>
        <position position="50"/>
    </location>
    <ligand>
        <name>GTP</name>
        <dbReference type="ChEBI" id="CHEBI:37565"/>
    </ligand>
</feature>
<dbReference type="Proteomes" id="UP000249782">
    <property type="component" value="Unassembled WGS sequence"/>
</dbReference>
<evidence type="ECO:0000313" key="10">
    <source>
        <dbReference type="EMBL" id="RAO79290.1"/>
    </source>
</evidence>
<evidence type="ECO:0000259" key="9">
    <source>
        <dbReference type="Pfam" id="PF01996"/>
    </source>
</evidence>
<name>A0A328PC23_9EURY</name>
<keyword evidence="1 8" id="KW-0436">Ligase</keyword>
<dbReference type="EC" id="6.3.2.31" evidence="8"/>
<evidence type="ECO:0000256" key="3">
    <source>
        <dbReference type="ARBA" id="ARBA00022741"/>
    </source>
</evidence>
<comment type="catalytic activity">
    <reaction evidence="8">
        <text>oxidized coenzyme F420-1 + GTP + L-glutamate = oxidized coenzyme F420-2 + GDP + phosphate + H(+)</text>
        <dbReference type="Rhea" id="RHEA:30523"/>
        <dbReference type="ChEBI" id="CHEBI:15378"/>
        <dbReference type="ChEBI" id="CHEBI:29985"/>
        <dbReference type="ChEBI" id="CHEBI:37565"/>
        <dbReference type="ChEBI" id="CHEBI:43474"/>
        <dbReference type="ChEBI" id="CHEBI:57922"/>
        <dbReference type="ChEBI" id="CHEBI:58189"/>
        <dbReference type="ChEBI" id="CHEBI:59920"/>
        <dbReference type="EC" id="6.3.2.34"/>
    </reaction>
</comment>
<dbReference type="InterPro" id="IPR002847">
    <property type="entry name" value="F420-0_gamma-glut_ligase-dom"/>
</dbReference>
<dbReference type="GO" id="GO:0005525">
    <property type="term" value="F:GTP binding"/>
    <property type="evidence" value="ECO:0007669"/>
    <property type="project" value="UniProtKB-KW"/>
</dbReference>
<dbReference type="EMBL" id="QLOE01000003">
    <property type="protein sequence ID" value="RAO79290.1"/>
    <property type="molecule type" value="Genomic_DNA"/>
</dbReference>
<dbReference type="SUPFAM" id="SSF144010">
    <property type="entry name" value="CofE-like"/>
    <property type="match status" value="1"/>
</dbReference>
<dbReference type="RefSeq" id="WP_112093579.1">
    <property type="nucleotide sequence ID" value="NZ_QLOE01000003.1"/>
</dbReference>
<comment type="catalytic activity">
    <reaction evidence="8">
        <text>oxidized coenzyme F420-0 + GTP + L-glutamate = oxidized coenzyme F420-1 + GDP + phosphate + H(+)</text>
        <dbReference type="Rhea" id="RHEA:30555"/>
        <dbReference type="ChEBI" id="CHEBI:15378"/>
        <dbReference type="ChEBI" id="CHEBI:29985"/>
        <dbReference type="ChEBI" id="CHEBI:37565"/>
        <dbReference type="ChEBI" id="CHEBI:43474"/>
        <dbReference type="ChEBI" id="CHEBI:58189"/>
        <dbReference type="ChEBI" id="CHEBI:59907"/>
        <dbReference type="ChEBI" id="CHEBI:59920"/>
        <dbReference type="EC" id="6.3.2.31"/>
    </reaction>
</comment>
<dbReference type="HAMAP" id="MF_01258">
    <property type="entry name" value="F420_ligase_CofE"/>
    <property type="match status" value="1"/>
</dbReference>
<dbReference type="Pfam" id="PF01996">
    <property type="entry name" value="F420_ligase"/>
    <property type="match status" value="1"/>
</dbReference>
<dbReference type="NCBIfam" id="NF009809">
    <property type="entry name" value="PRK13293.1"/>
    <property type="match status" value="1"/>
</dbReference>
<organism evidence="10 11">
    <name type="scientific">Methanothermobacter tenebrarum</name>
    <dbReference type="NCBI Taxonomy" id="680118"/>
    <lineage>
        <taxon>Archaea</taxon>
        <taxon>Methanobacteriati</taxon>
        <taxon>Methanobacteriota</taxon>
        <taxon>Methanomada group</taxon>
        <taxon>Methanobacteria</taxon>
        <taxon>Methanobacteriales</taxon>
        <taxon>Methanobacteriaceae</taxon>
        <taxon>Methanothermobacter</taxon>
    </lineage>
</organism>
<evidence type="ECO:0000256" key="8">
    <source>
        <dbReference type="HAMAP-Rule" id="MF_01258"/>
    </source>
</evidence>
<keyword evidence="2 8" id="KW-0479">Metal-binding</keyword>
<comment type="pathway">
    <text evidence="8">Cofactor biosynthesis; coenzyme F420 biosynthesis.</text>
</comment>
<keyword evidence="3 8" id="KW-0547">Nucleotide-binding</keyword>
<comment type="cofactor">
    <cofactor evidence="8">
        <name>Mg(2+)</name>
        <dbReference type="ChEBI" id="CHEBI:18420"/>
    </cofactor>
    <cofactor evidence="8">
        <name>Mn(2+)</name>
        <dbReference type="ChEBI" id="CHEBI:29035"/>
    </cofactor>
    <text evidence="8">Binds 2 divalent metal cations per subunit. The ions could be magnesium and/or manganese.</text>
</comment>
<keyword evidence="5 8" id="KW-0630">Potassium</keyword>
<evidence type="ECO:0000256" key="2">
    <source>
        <dbReference type="ARBA" id="ARBA00022723"/>
    </source>
</evidence>
<dbReference type="AlphaFoldDB" id="A0A328PC23"/>
<feature type="binding site" evidence="8">
    <location>
        <begin position="11"/>
        <end position="14"/>
    </location>
    <ligand>
        <name>GTP</name>
        <dbReference type="ChEBI" id="CHEBI:37565"/>
    </ligand>
</feature>
<comment type="subunit">
    <text evidence="8">Homodimer.</text>
</comment>
<keyword evidence="7 8" id="KW-0464">Manganese</keyword>
<evidence type="ECO:0000256" key="5">
    <source>
        <dbReference type="ARBA" id="ARBA00022958"/>
    </source>
</evidence>
<dbReference type="InterPro" id="IPR023659">
    <property type="entry name" value="F420_ligase_CofE_arc"/>
</dbReference>
<dbReference type="OrthoDB" id="11383at2157"/>
<feature type="binding site" evidence="8">
    <location>
        <position position="157"/>
    </location>
    <ligand>
        <name>a divalent metal cation</name>
        <dbReference type="ChEBI" id="CHEBI:60240"/>
        <label>2</label>
    </ligand>
</feature>